<evidence type="ECO:0000256" key="5">
    <source>
        <dbReference type="ARBA" id="ARBA00022723"/>
    </source>
</evidence>
<dbReference type="PROSITE" id="PS00086">
    <property type="entry name" value="CYTOCHROME_P450"/>
    <property type="match status" value="1"/>
</dbReference>
<comment type="cofactor">
    <cofactor evidence="1 9">
        <name>heme</name>
        <dbReference type="ChEBI" id="CHEBI:30413"/>
    </cofactor>
</comment>
<feature type="binding site" description="axial binding residue" evidence="9">
    <location>
        <position position="330"/>
    </location>
    <ligand>
        <name>heme</name>
        <dbReference type="ChEBI" id="CHEBI:30413"/>
    </ligand>
    <ligandPart>
        <name>Fe</name>
        <dbReference type="ChEBI" id="CHEBI:18248"/>
    </ligandPart>
</feature>
<dbReference type="InParanoid" id="A0A166BPL1"/>
<dbReference type="InterPro" id="IPR001128">
    <property type="entry name" value="Cyt_P450"/>
</dbReference>
<dbReference type="PANTHER" id="PTHR46300">
    <property type="entry name" value="P450, PUTATIVE (EUROFUNG)-RELATED-RELATED"/>
    <property type="match status" value="1"/>
</dbReference>
<comment type="pathway">
    <text evidence="2">Secondary metabolite biosynthesis.</text>
</comment>
<organism evidence="11 12">
    <name type="scientific">Exidia glandulosa HHB12029</name>
    <dbReference type="NCBI Taxonomy" id="1314781"/>
    <lineage>
        <taxon>Eukaryota</taxon>
        <taxon>Fungi</taxon>
        <taxon>Dikarya</taxon>
        <taxon>Basidiomycota</taxon>
        <taxon>Agaricomycotina</taxon>
        <taxon>Agaricomycetes</taxon>
        <taxon>Auriculariales</taxon>
        <taxon>Exidiaceae</taxon>
        <taxon>Exidia</taxon>
    </lineage>
</organism>
<dbReference type="EMBL" id="KV425885">
    <property type="protein sequence ID" value="KZW02980.1"/>
    <property type="molecule type" value="Genomic_DNA"/>
</dbReference>
<keyword evidence="12" id="KW-1185">Reference proteome</keyword>
<dbReference type="InterPro" id="IPR050364">
    <property type="entry name" value="Cytochrome_P450_fung"/>
</dbReference>
<dbReference type="Pfam" id="PF00067">
    <property type="entry name" value="p450"/>
    <property type="match status" value="1"/>
</dbReference>
<keyword evidence="8 10" id="KW-0503">Monooxygenase</keyword>
<evidence type="ECO:0000256" key="7">
    <source>
        <dbReference type="ARBA" id="ARBA00023004"/>
    </source>
</evidence>
<dbReference type="InterPro" id="IPR017972">
    <property type="entry name" value="Cyt_P450_CS"/>
</dbReference>
<dbReference type="Gene3D" id="1.10.630.10">
    <property type="entry name" value="Cytochrome P450"/>
    <property type="match status" value="1"/>
</dbReference>
<evidence type="ECO:0000256" key="1">
    <source>
        <dbReference type="ARBA" id="ARBA00001971"/>
    </source>
</evidence>
<dbReference type="PRINTS" id="PR00385">
    <property type="entry name" value="P450"/>
</dbReference>
<evidence type="ECO:0000313" key="11">
    <source>
        <dbReference type="EMBL" id="KZW02980.1"/>
    </source>
</evidence>
<dbReference type="PRINTS" id="PR00463">
    <property type="entry name" value="EP450I"/>
</dbReference>
<dbReference type="CDD" id="cd11065">
    <property type="entry name" value="CYP64-like"/>
    <property type="match status" value="1"/>
</dbReference>
<evidence type="ECO:0000256" key="10">
    <source>
        <dbReference type="RuleBase" id="RU000461"/>
    </source>
</evidence>
<dbReference type="STRING" id="1314781.A0A166BPL1"/>
<feature type="non-terminal residue" evidence="11">
    <location>
        <position position="391"/>
    </location>
</feature>
<dbReference type="AlphaFoldDB" id="A0A166BPL1"/>
<dbReference type="Proteomes" id="UP000077266">
    <property type="component" value="Unassembled WGS sequence"/>
</dbReference>
<evidence type="ECO:0000256" key="4">
    <source>
        <dbReference type="ARBA" id="ARBA00022617"/>
    </source>
</evidence>
<reference evidence="11 12" key="1">
    <citation type="journal article" date="2016" name="Mol. Biol. Evol.">
        <title>Comparative Genomics of Early-Diverging Mushroom-Forming Fungi Provides Insights into the Origins of Lignocellulose Decay Capabilities.</title>
        <authorList>
            <person name="Nagy L.G."/>
            <person name="Riley R."/>
            <person name="Tritt A."/>
            <person name="Adam C."/>
            <person name="Daum C."/>
            <person name="Floudas D."/>
            <person name="Sun H."/>
            <person name="Yadav J.S."/>
            <person name="Pangilinan J."/>
            <person name="Larsson K.H."/>
            <person name="Matsuura K."/>
            <person name="Barry K."/>
            <person name="Labutti K."/>
            <person name="Kuo R."/>
            <person name="Ohm R.A."/>
            <person name="Bhattacharya S.S."/>
            <person name="Shirouzu T."/>
            <person name="Yoshinaga Y."/>
            <person name="Martin F.M."/>
            <person name="Grigoriev I.V."/>
            <person name="Hibbett D.S."/>
        </authorList>
    </citation>
    <scope>NUCLEOTIDE SEQUENCE [LARGE SCALE GENOMIC DNA]</scope>
    <source>
        <strain evidence="11 12">HHB12029</strain>
    </source>
</reference>
<gene>
    <name evidence="11" type="ORF">EXIGLDRAFT_636619</name>
</gene>
<name>A0A166BPL1_EXIGL</name>
<accession>A0A166BPL1</accession>
<keyword evidence="6 10" id="KW-0560">Oxidoreductase</keyword>
<evidence type="ECO:0000256" key="3">
    <source>
        <dbReference type="ARBA" id="ARBA00010617"/>
    </source>
</evidence>
<proteinExistence type="inferred from homology"/>
<dbReference type="InterPro" id="IPR036396">
    <property type="entry name" value="Cyt_P450_sf"/>
</dbReference>
<evidence type="ECO:0000256" key="6">
    <source>
        <dbReference type="ARBA" id="ARBA00023002"/>
    </source>
</evidence>
<comment type="similarity">
    <text evidence="3 10">Belongs to the cytochrome P450 family.</text>
</comment>
<dbReference type="GO" id="GO:0004497">
    <property type="term" value="F:monooxygenase activity"/>
    <property type="evidence" value="ECO:0007669"/>
    <property type="project" value="UniProtKB-KW"/>
</dbReference>
<evidence type="ECO:0000256" key="9">
    <source>
        <dbReference type="PIRSR" id="PIRSR602401-1"/>
    </source>
</evidence>
<protein>
    <submittedName>
        <fullName evidence="11">Cytochrome P450</fullName>
    </submittedName>
</protein>
<evidence type="ECO:0000256" key="8">
    <source>
        <dbReference type="ARBA" id="ARBA00023033"/>
    </source>
</evidence>
<dbReference type="OrthoDB" id="2789670at2759"/>
<dbReference type="InterPro" id="IPR002401">
    <property type="entry name" value="Cyt_P450_E_grp-I"/>
</dbReference>
<dbReference type="SUPFAM" id="SSF48264">
    <property type="entry name" value="Cytochrome P450"/>
    <property type="match status" value="1"/>
</dbReference>
<keyword evidence="5 9" id="KW-0479">Metal-binding</keyword>
<dbReference type="GO" id="GO:0016705">
    <property type="term" value="F:oxidoreductase activity, acting on paired donors, with incorporation or reduction of molecular oxygen"/>
    <property type="evidence" value="ECO:0007669"/>
    <property type="project" value="InterPro"/>
</dbReference>
<keyword evidence="7 9" id="KW-0408">Iron</keyword>
<evidence type="ECO:0000256" key="2">
    <source>
        <dbReference type="ARBA" id="ARBA00005179"/>
    </source>
</evidence>
<dbReference type="GO" id="GO:0020037">
    <property type="term" value="F:heme binding"/>
    <property type="evidence" value="ECO:0007669"/>
    <property type="project" value="InterPro"/>
</dbReference>
<evidence type="ECO:0000313" key="12">
    <source>
        <dbReference type="Proteomes" id="UP000077266"/>
    </source>
</evidence>
<dbReference type="PANTHER" id="PTHR46300:SF7">
    <property type="entry name" value="P450, PUTATIVE (EUROFUNG)-RELATED"/>
    <property type="match status" value="1"/>
</dbReference>
<keyword evidence="4 9" id="KW-0349">Heme</keyword>
<dbReference type="GO" id="GO:0005506">
    <property type="term" value="F:iron ion binding"/>
    <property type="evidence" value="ECO:0007669"/>
    <property type="project" value="InterPro"/>
</dbReference>
<sequence>MANEVVGLDWMIPFMPYGQEWRLHRRAMHAHLNETAVKNLAGMQERLNARFLRKILHAPEDWWESLEWLSGANIVRAMLGVEVADVDDPWAKINADIAQIVIAVASPGVPWVVDWIPFLRHLPSWLPGMKFKRQAAKWRKEQFRCREVSIAHVKAEMAAGSAEPSVASKMLAEEDVDEDVVKNVVNVANIGMNLYNSHSTSVFHAMATFPESQRAAQKELDDLLHGARLPELSDRTQLPFVEALVLETMRMYPVSPLVLPHRVTEDDEYEGMTIPKGAMVIANSWAILNDPAVYPEPEAFRPERFLKDGSLSPLVSEPRNTYFGYGRRICPGQFFAYNELWLMAATTLASFDILPAKNEAGEDILPPITLCSGLVSSVSKFPCRIVPRAGS</sequence>